<dbReference type="InterPro" id="IPR018143">
    <property type="entry name" value="Folate_rcpt-like"/>
</dbReference>
<gene>
    <name evidence="6" type="ORF">PCOR1329_LOCUS371</name>
</gene>
<protein>
    <recommendedName>
        <fullName evidence="5">Folate receptor-like domain-containing protein</fullName>
    </recommendedName>
</protein>
<feature type="non-terminal residue" evidence="6">
    <location>
        <position position="223"/>
    </location>
</feature>
<evidence type="ECO:0000256" key="3">
    <source>
        <dbReference type="SAM" id="MobiDB-lite"/>
    </source>
</evidence>
<accession>A0ABN9PBA8</accession>
<comment type="caution">
    <text evidence="6">The sequence shown here is derived from an EMBL/GenBank/DDBJ whole genome shotgun (WGS) entry which is preliminary data.</text>
</comment>
<evidence type="ECO:0000259" key="5">
    <source>
        <dbReference type="Pfam" id="PF03024"/>
    </source>
</evidence>
<evidence type="ECO:0000313" key="6">
    <source>
        <dbReference type="EMBL" id="CAK0788497.1"/>
    </source>
</evidence>
<evidence type="ECO:0000313" key="7">
    <source>
        <dbReference type="Proteomes" id="UP001189429"/>
    </source>
</evidence>
<feature type="signal peptide" evidence="4">
    <location>
        <begin position="1"/>
        <end position="35"/>
    </location>
</feature>
<dbReference type="InterPro" id="IPR053305">
    <property type="entry name" value="Folate-binding_rcpt-like"/>
</dbReference>
<evidence type="ECO:0000256" key="2">
    <source>
        <dbReference type="ARBA" id="ARBA00023157"/>
    </source>
</evidence>
<dbReference type="EMBL" id="CAUYUJ010000066">
    <property type="protein sequence ID" value="CAK0788497.1"/>
    <property type="molecule type" value="Genomic_DNA"/>
</dbReference>
<dbReference type="PANTHER" id="PTHR37390:SF1">
    <property type="entry name" value="FOLATE-BINDING PROTEIN 1"/>
    <property type="match status" value="1"/>
</dbReference>
<feature type="chain" id="PRO_5046460101" description="Folate receptor-like domain-containing protein" evidence="4">
    <location>
        <begin position="36"/>
        <end position="223"/>
    </location>
</feature>
<name>A0ABN9PBA8_9DINO</name>
<reference evidence="6" key="1">
    <citation type="submission" date="2023-10" db="EMBL/GenBank/DDBJ databases">
        <authorList>
            <person name="Chen Y."/>
            <person name="Shah S."/>
            <person name="Dougan E. K."/>
            <person name="Thang M."/>
            <person name="Chan C."/>
        </authorList>
    </citation>
    <scope>NUCLEOTIDE SEQUENCE [LARGE SCALE GENOMIC DNA]</scope>
</reference>
<keyword evidence="2" id="KW-1015">Disulfide bond</keyword>
<keyword evidence="1 4" id="KW-0732">Signal</keyword>
<evidence type="ECO:0000256" key="1">
    <source>
        <dbReference type="ARBA" id="ARBA00022729"/>
    </source>
</evidence>
<dbReference type="Pfam" id="PF03024">
    <property type="entry name" value="Folate_rec"/>
    <property type="match status" value="1"/>
</dbReference>
<dbReference type="Proteomes" id="UP001189429">
    <property type="component" value="Unassembled WGS sequence"/>
</dbReference>
<feature type="domain" description="Folate receptor-like" evidence="5">
    <location>
        <begin position="76"/>
        <end position="159"/>
    </location>
</feature>
<proteinExistence type="predicted"/>
<dbReference type="PANTHER" id="PTHR37390">
    <property type="entry name" value="OS02G0592500 PROTEIN"/>
    <property type="match status" value="1"/>
</dbReference>
<organism evidence="6 7">
    <name type="scientific">Prorocentrum cordatum</name>
    <dbReference type="NCBI Taxonomy" id="2364126"/>
    <lineage>
        <taxon>Eukaryota</taxon>
        <taxon>Sar</taxon>
        <taxon>Alveolata</taxon>
        <taxon>Dinophyceae</taxon>
        <taxon>Prorocentrales</taxon>
        <taxon>Prorocentraceae</taxon>
        <taxon>Prorocentrum</taxon>
    </lineage>
</organism>
<evidence type="ECO:0000256" key="4">
    <source>
        <dbReference type="SAM" id="SignalP"/>
    </source>
</evidence>
<feature type="region of interest" description="Disordered" evidence="3">
    <location>
        <begin position="177"/>
        <end position="198"/>
    </location>
</feature>
<keyword evidence="7" id="KW-1185">Reference proteome</keyword>
<sequence>MARATPPVATARAARAPRLALLPALAALRLTAAGAGPVPGERGRCSAALGFSGAAHHGRTCCEGNHTREALVRYAPCGRMTRLAMCSPCDGDVGTGLKSQSDRVVLCPDFCARWFDACRESFYEAGRAASALSPCGQDSLVCSRLGEITEDPRGFCESIGPYVVADGGEPDACYDGVPVPSGAPREGQPQRGRGCARAPGRPYLAEAAEVSSCGARDGPVHST</sequence>